<name>A0A0K1PHS0_9BACT</name>
<dbReference type="STRING" id="1391653.AKJ08_3444"/>
<reference evidence="1 2" key="1">
    <citation type="submission" date="2015-08" db="EMBL/GenBank/DDBJ databases">
        <authorList>
            <person name="Babu N.S."/>
            <person name="Beckwith C.J."/>
            <person name="Beseler K.G."/>
            <person name="Brison A."/>
            <person name="Carone J.V."/>
            <person name="Caskin T.P."/>
            <person name="Diamond M."/>
            <person name="Durham M.E."/>
            <person name="Foxe J.M."/>
            <person name="Go M."/>
            <person name="Henderson B.A."/>
            <person name="Jones I.B."/>
            <person name="McGettigan J.A."/>
            <person name="Micheletti S.J."/>
            <person name="Nasrallah M.E."/>
            <person name="Ortiz D."/>
            <person name="Piller C.R."/>
            <person name="Privatt S.R."/>
            <person name="Schneider S.L."/>
            <person name="Sharp S."/>
            <person name="Smith T.C."/>
            <person name="Stanton J.D."/>
            <person name="Ullery H.E."/>
            <person name="Wilson R.J."/>
            <person name="Serrano M.G."/>
            <person name="Buck G."/>
            <person name="Lee V."/>
            <person name="Wang Y."/>
            <person name="Carvalho R."/>
            <person name="Voegtly L."/>
            <person name="Shi R."/>
            <person name="Duckworth R."/>
            <person name="Johnson A."/>
            <person name="Loviza R."/>
            <person name="Walstead R."/>
            <person name="Shah Z."/>
            <person name="Kiflezghi M."/>
            <person name="Wade K."/>
            <person name="Ball S.L."/>
            <person name="Bradley K.W."/>
            <person name="Asai D.J."/>
            <person name="Bowman C.A."/>
            <person name="Russell D.A."/>
            <person name="Pope W.H."/>
            <person name="Jacobs-Sera D."/>
            <person name="Hendrix R.W."/>
            <person name="Hatfull G.F."/>
        </authorList>
    </citation>
    <scope>NUCLEOTIDE SEQUENCE [LARGE SCALE GENOMIC DNA]</scope>
    <source>
        <strain evidence="1 2">DSM 27710</strain>
    </source>
</reference>
<dbReference type="AlphaFoldDB" id="A0A0K1PHS0"/>
<dbReference type="KEGG" id="vin:AKJ08_3444"/>
<gene>
    <name evidence="1" type="ORF">AKJ08_3444</name>
</gene>
<evidence type="ECO:0000313" key="1">
    <source>
        <dbReference type="EMBL" id="AKU93057.1"/>
    </source>
</evidence>
<organism evidence="1 2">
    <name type="scientific">Vulgatibacter incomptus</name>
    <dbReference type="NCBI Taxonomy" id="1391653"/>
    <lineage>
        <taxon>Bacteria</taxon>
        <taxon>Pseudomonadati</taxon>
        <taxon>Myxococcota</taxon>
        <taxon>Myxococcia</taxon>
        <taxon>Myxococcales</taxon>
        <taxon>Cystobacterineae</taxon>
        <taxon>Vulgatibacteraceae</taxon>
        <taxon>Vulgatibacter</taxon>
    </lineage>
</organism>
<proteinExistence type="predicted"/>
<accession>A0A0K1PHS0</accession>
<sequence length="122" mass="13340">MVNSQGAPVPEGFPFTVMPGAVVTTSFNRGKAPDEKSLMVLFEKHGLQEPVIEYYTKELRSKGFDVEEHYEIGDDTYAVLSLTGTREDGFRAGVVVKANLRVQATGVTARITYKGPNATEVN</sequence>
<dbReference type="EMBL" id="CP012332">
    <property type="protein sequence ID" value="AKU93057.1"/>
    <property type="molecule type" value="Genomic_DNA"/>
</dbReference>
<keyword evidence="2" id="KW-1185">Reference proteome</keyword>
<evidence type="ECO:0000313" key="2">
    <source>
        <dbReference type="Proteomes" id="UP000055590"/>
    </source>
</evidence>
<dbReference type="Proteomes" id="UP000055590">
    <property type="component" value="Chromosome"/>
</dbReference>
<protein>
    <submittedName>
        <fullName evidence="1">Uncharacterized protein</fullName>
    </submittedName>
</protein>